<sequence>MSNLGAYQWLTTAAKKVGGPKNLVLIIAGTGVAVYKGSEIVVKKTVKEIKKKIRIHQLTEMADTKVYSVTAEGISNEGLAFKIGDQFRVLETDKDAVLIEKIDNDNNPYFVSEELLMNISNYKC</sequence>
<accession>A0A414B817</accession>
<gene>
    <name evidence="1" type="ORF">DW833_03575</name>
</gene>
<evidence type="ECO:0000313" key="1">
    <source>
        <dbReference type="EMBL" id="RHC66933.1"/>
    </source>
</evidence>
<dbReference type="EMBL" id="QSID01000003">
    <property type="protein sequence ID" value="RHC66933.1"/>
    <property type="molecule type" value="Genomic_DNA"/>
</dbReference>
<proteinExistence type="predicted"/>
<dbReference type="Proteomes" id="UP000284621">
    <property type="component" value="Unassembled WGS sequence"/>
</dbReference>
<evidence type="ECO:0000313" key="2">
    <source>
        <dbReference type="Proteomes" id="UP000284621"/>
    </source>
</evidence>
<comment type="caution">
    <text evidence="1">The sequence shown here is derived from an EMBL/GenBank/DDBJ whole genome shotgun (WGS) entry which is preliminary data.</text>
</comment>
<organism evidence="1 2">
    <name type="scientific">Anaerobutyricum hallii</name>
    <dbReference type="NCBI Taxonomy" id="39488"/>
    <lineage>
        <taxon>Bacteria</taxon>
        <taxon>Bacillati</taxon>
        <taxon>Bacillota</taxon>
        <taxon>Clostridia</taxon>
        <taxon>Lachnospirales</taxon>
        <taxon>Lachnospiraceae</taxon>
        <taxon>Anaerobutyricum</taxon>
    </lineage>
</organism>
<name>A0A414B817_9FIRM</name>
<reference evidence="1 2" key="1">
    <citation type="submission" date="2018-08" db="EMBL/GenBank/DDBJ databases">
        <title>A genome reference for cultivated species of the human gut microbiota.</title>
        <authorList>
            <person name="Zou Y."/>
            <person name="Xue W."/>
            <person name="Luo G."/>
        </authorList>
    </citation>
    <scope>NUCLEOTIDE SEQUENCE [LARGE SCALE GENOMIC DNA]</scope>
    <source>
        <strain evidence="1 2">AM34-3LB</strain>
    </source>
</reference>
<protein>
    <submittedName>
        <fullName evidence="1">Uncharacterized protein</fullName>
    </submittedName>
</protein>
<dbReference type="AlphaFoldDB" id="A0A414B817"/>
<keyword evidence="2" id="KW-1185">Reference proteome</keyword>
<dbReference type="RefSeq" id="WP_118380587.1">
    <property type="nucleotide sequence ID" value="NZ_CABJFJ010000003.1"/>
</dbReference>